<keyword evidence="2" id="KW-1185">Reference proteome</keyword>
<dbReference type="Proteomes" id="UP001596270">
    <property type="component" value="Unassembled WGS sequence"/>
</dbReference>
<name>A0ABW1TSN4_9BURK</name>
<comment type="caution">
    <text evidence="1">The sequence shown here is derived from an EMBL/GenBank/DDBJ whole genome shotgun (WGS) entry which is preliminary data.</text>
</comment>
<organism evidence="1 2">
    <name type="scientific">Polaromonas aquatica</name>
    <dbReference type="NCBI Taxonomy" id="332657"/>
    <lineage>
        <taxon>Bacteria</taxon>
        <taxon>Pseudomonadati</taxon>
        <taxon>Pseudomonadota</taxon>
        <taxon>Betaproteobacteria</taxon>
        <taxon>Burkholderiales</taxon>
        <taxon>Comamonadaceae</taxon>
        <taxon>Polaromonas</taxon>
    </lineage>
</organism>
<evidence type="ECO:0000313" key="1">
    <source>
        <dbReference type="EMBL" id="MFC6279958.1"/>
    </source>
</evidence>
<dbReference type="RefSeq" id="WP_377412031.1">
    <property type="nucleotide sequence ID" value="NZ_JBHSRS010000003.1"/>
</dbReference>
<sequence>EINGLAGHPYASARSPTVTFDNENKSTPWICTSIRPPSRCGTVARFGSIRTGSNCAGAAGTP</sequence>
<feature type="non-terminal residue" evidence="1">
    <location>
        <position position="1"/>
    </location>
</feature>
<gene>
    <name evidence="1" type="ORF">ACFQND_01725</name>
</gene>
<accession>A0ABW1TSN4</accession>
<proteinExistence type="predicted"/>
<reference evidence="2" key="1">
    <citation type="journal article" date="2019" name="Int. J. Syst. Evol. Microbiol.">
        <title>The Global Catalogue of Microorganisms (GCM) 10K type strain sequencing project: providing services to taxonomists for standard genome sequencing and annotation.</title>
        <authorList>
            <consortium name="The Broad Institute Genomics Platform"/>
            <consortium name="The Broad Institute Genome Sequencing Center for Infectious Disease"/>
            <person name="Wu L."/>
            <person name="Ma J."/>
        </authorList>
    </citation>
    <scope>NUCLEOTIDE SEQUENCE [LARGE SCALE GENOMIC DNA]</scope>
    <source>
        <strain evidence="2">CCUG 39402</strain>
    </source>
</reference>
<protein>
    <submittedName>
        <fullName evidence="1">Uncharacterized protein</fullName>
    </submittedName>
</protein>
<evidence type="ECO:0000313" key="2">
    <source>
        <dbReference type="Proteomes" id="UP001596270"/>
    </source>
</evidence>
<dbReference type="EMBL" id="JBHSRS010000003">
    <property type="protein sequence ID" value="MFC6279958.1"/>
    <property type="molecule type" value="Genomic_DNA"/>
</dbReference>